<feature type="domain" description="N-acetyltransferase" evidence="1">
    <location>
        <begin position="37"/>
        <end position="201"/>
    </location>
</feature>
<accession>A0ABU9VEK4</accession>
<dbReference type="Gene3D" id="3.40.630.30">
    <property type="match status" value="1"/>
</dbReference>
<dbReference type="Proteomes" id="UP001418796">
    <property type="component" value="Unassembled WGS sequence"/>
</dbReference>
<comment type="caution">
    <text evidence="2">The sequence shown here is derived from an EMBL/GenBank/DDBJ whole genome shotgun (WGS) entry which is preliminary data.</text>
</comment>
<dbReference type="SUPFAM" id="SSF55729">
    <property type="entry name" value="Acyl-CoA N-acyltransferases (Nat)"/>
    <property type="match status" value="1"/>
</dbReference>
<dbReference type="Pfam" id="PF00583">
    <property type="entry name" value="Acetyltransf_1"/>
    <property type="match status" value="1"/>
</dbReference>
<keyword evidence="3" id="KW-1185">Reference proteome</keyword>
<protein>
    <submittedName>
        <fullName evidence="2">GNAT family N-acetyltransferase</fullName>
    </submittedName>
</protein>
<dbReference type="RefSeq" id="WP_343129460.1">
    <property type="nucleotide sequence ID" value="NZ_JBCITK010000001.1"/>
</dbReference>
<evidence type="ECO:0000313" key="2">
    <source>
        <dbReference type="EMBL" id="MEN0642329.1"/>
    </source>
</evidence>
<evidence type="ECO:0000313" key="3">
    <source>
        <dbReference type="Proteomes" id="UP001418796"/>
    </source>
</evidence>
<dbReference type="PROSITE" id="PS51186">
    <property type="entry name" value="GNAT"/>
    <property type="match status" value="1"/>
</dbReference>
<gene>
    <name evidence="2" type="ORF">MKY91_04020</name>
</gene>
<reference evidence="2 3" key="1">
    <citation type="submission" date="2024-03" db="EMBL/GenBank/DDBJ databases">
        <title>Bacilli Hybrid Assemblies.</title>
        <authorList>
            <person name="Kovac J."/>
        </authorList>
    </citation>
    <scope>NUCLEOTIDE SEQUENCE [LARGE SCALE GENOMIC DNA]</scope>
    <source>
        <strain evidence="2 3">FSL R7-0666</strain>
    </source>
</reference>
<proteinExistence type="predicted"/>
<dbReference type="EMBL" id="JBCITK010000001">
    <property type="protein sequence ID" value="MEN0642329.1"/>
    <property type="molecule type" value="Genomic_DNA"/>
</dbReference>
<dbReference type="InterPro" id="IPR016181">
    <property type="entry name" value="Acyl_CoA_acyltransferase"/>
</dbReference>
<evidence type="ECO:0000259" key="1">
    <source>
        <dbReference type="PROSITE" id="PS51186"/>
    </source>
</evidence>
<organism evidence="2 3">
    <name type="scientific">Alkalicoccobacillus gibsonii</name>
    <dbReference type="NCBI Taxonomy" id="79881"/>
    <lineage>
        <taxon>Bacteria</taxon>
        <taxon>Bacillati</taxon>
        <taxon>Bacillota</taxon>
        <taxon>Bacilli</taxon>
        <taxon>Bacillales</taxon>
        <taxon>Bacillaceae</taxon>
        <taxon>Alkalicoccobacillus</taxon>
    </lineage>
</organism>
<name>A0ABU9VEK4_9BACI</name>
<sequence>MFLFKIGFAGIFHKRYKYLIKTWGEETKIIYVQEDRLIIRSMGEDDIEKFVVAFEEQGWQKPFELFEEYYKQQTHNERKVIVAALNNQVCGYVTLLDKTITGPFATKSIPEIVDLNVLIKYQKKGIGNKMMDVAETLAKQKSDLVSLAVGLHYGYGSAQRMYIKRGYVPDGSGAWYRGKQLEQYSSCMNDDDLTLYLSKNL</sequence>
<dbReference type="CDD" id="cd04301">
    <property type="entry name" value="NAT_SF"/>
    <property type="match status" value="1"/>
</dbReference>
<dbReference type="InterPro" id="IPR000182">
    <property type="entry name" value="GNAT_dom"/>
</dbReference>